<evidence type="ECO:0000313" key="2">
    <source>
        <dbReference type="Proteomes" id="UP000049983"/>
    </source>
</evidence>
<dbReference type="EMBL" id="CXWC01000011">
    <property type="protein sequence ID" value="CTQ73977.1"/>
    <property type="molecule type" value="Genomic_DNA"/>
</dbReference>
<dbReference type="GeneID" id="97671197"/>
<name>A0A0M7AH57_9HYPH</name>
<dbReference type="OrthoDB" id="580851at2"/>
<evidence type="ECO:0008006" key="3">
    <source>
        <dbReference type="Google" id="ProtNLM"/>
    </source>
</evidence>
<proteinExistence type="predicted"/>
<accession>A0A0M7AH57</accession>
<reference evidence="2" key="1">
    <citation type="submission" date="2015-07" db="EMBL/GenBank/DDBJ databases">
        <authorList>
            <person name="Rodrigo-Torres Lidia"/>
            <person name="Arahal R.David."/>
        </authorList>
    </citation>
    <scope>NUCLEOTIDE SEQUENCE [LARGE SCALE GENOMIC DNA]</scope>
    <source>
        <strain evidence="2">CECT 5096</strain>
    </source>
</reference>
<dbReference type="Gene3D" id="3.30.420.10">
    <property type="entry name" value="Ribonuclease H-like superfamily/Ribonuclease H"/>
    <property type="match status" value="1"/>
</dbReference>
<protein>
    <recommendedName>
        <fullName evidence="3">Piwi domain-containing protein</fullName>
    </recommendedName>
</protein>
<evidence type="ECO:0000313" key="1">
    <source>
        <dbReference type="EMBL" id="CTQ73977.1"/>
    </source>
</evidence>
<gene>
    <name evidence="1" type="ORF">LA5096_03869</name>
</gene>
<dbReference type="AlphaFoldDB" id="A0A0M7AH57"/>
<dbReference type="InterPro" id="IPR036397">
    <property type="entry name" value="RNaseH_sf"/>
</dbReference>
<dbReference type="CDD" id="cd04659">
    <property type="entry name" value="Piwi_piwi-like_ProArk"/>
    <property type="match status" value="1"/>
</dbReference>
<dbReference type="SUPFAM" id="SSF53098">
    <property type="entry name" value="Ribonuclease H-like"/>
    <property type="match status" value="1"/>
</dbReference>
<keyword evidence="2" id="KW-1185">Reference proteome</keyword>
<organism evidence="1 2">
    <name type="scientific">Roseibium album</name>
    <dbReference type="NCBI Taxonomy" id="311410"/>
    <lineage>
        <taxon>Bacteria</taxon>
        <taxon>Pseudomonadati</taxon>
        <taxon>Pseudomonadota</taxon>
        <taxon>Alphaproteobacteria</taxon>
        <taxon>Hyphomicrobiales</taxon>
        <taxon>Stappiaceae</taxon>
        <taxon>Roseibium</taxon>
    </lineage>
</organism>
<dbReference type="STRING" id="311410.LA5095_00729"/>
<dbReference type="InterPro" id="IPR012337">
    <property type="entry name" value="RNaseH-like_sf"/>
</dbReference>
<sequence>MSTVEKKIKLLPEPLLQFANNQCEEHPKDGLMLYGPADAASKKGSLSFGVVGTKTGIALFNSWAESVRGYIPPFRENVAHHSGFPGFEAAFGLEWPDTPIACVEVESQKIDKAIRLHNRHEAIKATTDIFADAISKYLREESDVTPDFWYVVIPDEVYLWGRPKKAPPVSERVAGKADMSKKDARQFLNAPSFFEGDNWQAELQLYDLNFHNQLKARLLSKAVIQIVKETTLREASDLDMDNVRRKTQDPATIAWNLCTTSYYKCAGPPWRLKDIRPGVCYIGIVFKLDPSDPNSGNACCGAQLFLRSGEGLVFRGAVGPWYSKELKQFHLSKEKAAELMQLAVKAYEDIHGAPPDEVFIHGRTRFEKSEWDGFLSAVTNQTNVVAIRIRPTDELKLYRLAKQPPIRGSYLEIHERMAYLWTKGYVPRFGTYPGFEVPNPLAINLDWGNAPIEQVLADIMALTKVNFNGCSFSDGLPVTLKFANAIGEILTAAPELEDAPQPFKYYI</sequence>
<dbReference type="RefSeq" id="WP_055111997.1">
    <property type="nucleotide sequence ID" value="NZ_CXWA01000005.1"/>
</dbReference>
<dbReference type="GO" id="GO:0003676">
    <property type="term" value="F:nucleic acid binding"/>
    <property type="evidence" value="ECO:0007669"/>
    <property type="project" value="InterPro"/>
</dbReference>
<dbReference type="Proteomes" id="UP000049983">
    <property type="component" value="Unassembled WGS sequence"/>
</dbReference>